<dbReference type="PaxDb" id="3218-PP1S20_21V6.2"/>
<dbReference type="EnsemblPlants" id="Pp3c19_16800V3.2">
    <property type="protein sequence ID" value="Pp3c19_16800V3.2"/>
    <property type="gene ID" value="Pp3c19_16800"/>
</dbReference>
<feature type="transmembrane region" description="Helical" evidence="2">
    <location>
        <begin position="107"/>
        <end position="131"/>
    </location>
</feature>
<dbReference type="Gramene" id="Pp3c19_16800V3.3">
    <property type="protein sequence ID" value="Pp3c19_16800V3.3"/>
    <property type="gene ID" value="Pp3c19_16800"/>
</dbReference>
<dbReference type="RefSeq" id="XP_024403809.1">
    <property type="nucleotide sequence ID" value="XM_024548041.2"/>
</dbReference>
<proteinExistence type="predicted"/>
<dbReference type="Proteomes" id="UP000006727">
    <property type="component" value="Chromosome 19"/>
</dbReference>
<dbReference type="EMBL" id="ABEU02000019">
    <property type="protein sequence ID" value="PNR34408.1"/>
    <property type="molecule type" value="Genomic_DNA"/>
</dbReference>
<keyword evidence="2" id="KW-0472">Membrane</keyword>
<reference evidence="3 5" key="2">
    <citation type="journal article" date="2018" name="Plant J.">
        <title>The Physcomitrella patens chromosome-scale assembly reveals moss genome structure and evolution.</title>
        <authorList>
            <person name="Lang D."/>
            <person name="Ullrich K.K."/>
            <person name="Murat F."/>
            <person name="Fuchs J."/>
            <person name="Jenkins J."/>
            <person name="Haas F.B."/>
            <person name="Piednoel M."/>
            <person name="Gundlach H."/>
            <person name="Van Bel M."/>
            <person name="Meyberg R."/>
            <person name="Vives C."/>
            <person name="Morata J."/>
            <person name="Symeonidi A."/>
            <person name="Hiss M."/>
            <person name="Muchero W."/>
            <person name="Kamisugi Y."/>
            <person name="Saleh O."/>
            <person name="Blanc G."/>
            <person name="Decker E.L."/>
            <person name="van Gessel N."/>
            <person name="Grimwood J."/>
            <person name="Hayes R.D."/>
            <person name="Graham S.W."/>
            <person name="Gunter L.E."/>
            <person name="McDaniel S.F."/>
            <person name="Hoernstein S.N.W."/>
            <person name="Larsson A."/>
            <person name="Li F.W."/>
            <person name="Perroud P.F."/>
            <person name="Phillips J."/>
            <person name="Ranjan P."/>
            <person name="Rokshar D.S."/>
            <person name="Rothfels C.J."/>
            <person name="Schneider L."/>
            <person name="Shu S."/>
            <person name="Stevenson D.W."/>
            <person name="Thummler F."/>
            <person name="Tillich M."/>
            <person name="Villarreal Aguilar J.C."/>
            <person name="Widiez T."/>
            <person name="Wong G.K."/>
            <person name="Wymore A."/>
            <person name="Zhang Y."/>
            <person name="Zimmer A.D."/>
            <person name="Quatrano R.S."/>
            <person name="Mayer K.F.X."/>
            <person name="Goodstein D."/>
            <person name="Casacuberta J.M."/>
            <person name="Vandepoele K."/>
            <person name="Reski R."/>
            <person name="Cuming A.C."/>
            <person name="Tuskan G.A."/>
            <person name="Maumus F."/>
            <person name="Salse J."/>
            <person name="Schmutz J."/>
            <person name="Rensing S.A."/>
        </authorList>
    </citation>
    <scope>NUCLEOTIDE SEQUENCE [LARGE SCALE GENOMIC DNA]</scope>
    <source>
        <strain evidence="4 5">cv. Gransden 2004</strain>
    </source>
</reference>
<dbReference type="OrthoDB" id="5402974at2759"/>
<reference evidence="4" key="3">
    <citation type="submission" date="2020-12" db="UniProtKB">
        <authorList>
            <consortium name="EnsemblPlants"/>
        </authorList>
    </citation>
    <scope>IDENTIFICATION</scope>
</reference>
<dbReference type="Pfam" id="PF16983">
    <property type="entry name" value="MFS_MOT1"/>
    <property type="match status" value="2"/>
</dbReference>
<protein>
    <submittedName>
        <fullName evidence="3 4">Uncharacterized protein</fullName>
    </submittedName>
</protein>
<sequence>MATTLETVQEARPLGPIQSYFKELRENVRYRSLWEEVNGCLGDLGTFVPIVIALTLVNGLDLGTTLIFTGICNIVTGLMFGTPLPVQPMKSIAAAAITPGDILTIPQIMAAGISTGALLVGLGATGLMTLVNFLVPLPVVRGIQLSQGLAFGITAVKYILNEQKFSTGKTGGARPWLGLDSKLLAICALAFIILVSGSGEYTVHAFPKDSIESSNEGNNPNEERGSKRSWSRKLLLIPTALSVFVLGVVLAFIRQPSIVKHLNFGPSTPQVVRITASDWKTGFVRGTIPQLPLSVLNSVIAVCKLSNDLFPTKLQVTPVKVSVSVGLMNVIGCWFGAMPACHGCGGLAGQYRFGARSGASVVFLGTAKLLLSLLLGSSLVQILRFFPVALLGVLLLFSGLELAMTCRDQSTRTEVFILLSVTAVSLTNSNAALGFGAGMCIVVLLKMRERETWVKLRNLLPCLKNRNPTPEPFPSETDDKTGISGPHSHIV</sequence>
<name>A0A2K1IYQ5_PHYPA</name>
<feature type="transmembrane region" description="Helical" evidence="2">
    <location>
        <begin position="234"/>
        <end position="253"/>
    </location>
</feature>
<reference evidence="3 5" key="1">
    <citation type="journal article" date="2008" name="Science">
        <title>The Physcomitrella genome reveals evolutionary insights into the conquest of land by plants.</title>
        <authorList>
            <person name="Rensing S."/>
            <person name="Lang D."/>
            <person name="Zimmer A."/>
            <person name="Terry A."/>
            <person name="Salamov A."/>
            <person name="Shapiro H."/>
            <person name="Nishiyama T."/>
            <person name="Perroud P.-F."/>
            <person name="Lindquist E."/>
            <person name="Kamisugi Y."/>
            <person name="Tanahashi T."/>
            <person name="Sakakibara K."/>
            <person name="Fujita T."/>
            <person name="Oishi K."/>
            <person name="Shin-I T."/>
            <person name="Kuroki Y."/>
            <person name="Toyoda A."/>
            <person name="Suzuki Y."/>
            <person name="Hashimoto A."/>
            <person name="Yamaguchi K."/>
            <person name="Sugano A."/>
            <person name="Kohara Y."/>
            <person name="Fujiyama A."/>
            <person name="Anterola A."/>
            <person name="Aoki S."/>
            <person name="Ashton N."/>
            <person name="Barbazuk W.B."/>
            <person name="Barker E."/>
            <person name="Bennetzen J."/>
            <person name="Bezanilla M."/>
            <person name="Blankenship R."/>
            <person name="Cho S.H."/>
            <person name="Dutcher S."/>
            <person name="Estelle M."/>
            <person name="Fawcett J.A."/>
            <person name="Gundlach H."/>
            <person name="Hanada K."/>
            <person name="Heyl A."/>
            <person name="Hicks K.A."/>
            <person name="Hugh J."/>
            <person name="Lohr M."/>
            <person name="Mayer K."/>
            <person name="Melkozernov A."/>
            <person name="Murata T."/>
            <person name="Nelson D."/>
            <person name="Pils B."/>
            <person name="Prigge M."/>
            <person name="Reiss B."/>
            <person name="Renner T."/>
            <person name="Rombauts S."/>
            <person name="Rushton P."/>
            <person name="Sanderfoot A."/>
            <person name="Schween G."/>
            <person name="Shiu S.-H."/>
            <person name="Stueber K."/>
            <person name="Theodoulou F.L."/>
            <person name="Tu H."/>
            <person name="Van de Peer Y."/>
            <person name="Verrier P.J."/>
            <person name="Waters E."/>
            <person name="Wood A."/>
            <person name="Yang L."/>
            <person name="Cove D."/>
            <person name="Cuming A."/>
            <person name="Hasebe M."/>
            <person name="Lucas S."/>
            <person name="Mishler D.B."/>
            <person name="Reski R."/>
            <person name="Grigoriev I."/>
            <person name="Quatrano R.S."/>
            <person name="Boore J.L."/>
        </authorList>
    </citation>
    <scope>NUCLEOTIDE SEQUENCE [LARGE SCALE GENOMIC DNA]</scope>
    <source>
        <strain evidence="4 5">cv. Gransden 2004</strain>
    </source>
</reference>
<dbReference type="Gramene" id="Pp3c19_16800V3.1">
    <property type="protein sequence ID" value="Pp3c19_16800V3.1"/>
    <property type="gene ID" value="Pp3c19_16800"/>
</dbReference>
<keyword evidence="2" id="KW-0812">Transmembrane</keyword>
<feature type="transmembrane region" description="Helical" evidence="2">
    <location>
        <begin position="181"/>
        <end position="199"/>
    </location>
</feature>
<dbReference type="PANTHER" id="PTHR31970">
    <property type="match status" value="1"/>
</dbReference>
<evidence type="ECO:0000256" key="2">
    <source>
        <dbReference type="SAM" id="Phobius"/>
    </source>
</evidence>
<dbReference type="InterPro" id="IPR031563">
    <property type="entry name" value="MOT1/MOT2"/>
</dbReference>
<feature type="transmembrane region" description="Helical" evidence="2">
    <location>
        <begin position="385"/>
        <end position="403"/>
    </location>
</feature>
<dbReference type="GeneID" id="112295980"/>
<dbReference type="GO" id="GO:0015098">
    <property type="term" value="F:molybdate ion transmembrane transporter activity"/>
    <property type="evidence" value="ECO:0000318"/>
    <property type="project" value="GO_Central"/>
</dbReference>
<evidence type="ECO:0000313" key="3">
    <source>
        <dbReference type="EMBL" id="PNR34408.1"/>
    </source>
</evidence>
<dbReference type="EnsemblPlants" id="Pp3c19_16800V3.3">
    <property type="protein sequence ID" value="Pp3c19_16800V3.3"/>
    <property type="gene ID" value="Pp3c19_16800"/>
</dbReference>
<evidence type="ECO:0000256" key="1">
    <source>
        <dbReference type="SAM" id="MobiDB-lite"/>
    </source>
</evidence>
<accession>A0A2K1IYQ5</accession>
<dbReference type="PANTHER" id="PTHR31970:SF0">
    <property type="entry name" value="MOLYBDATE TRANSPORTER 1"/>
    <property type="match status" value="1"/>
</dbReference>
<dbReference type="AlphaFoldDB" id="A0A2K1IYQ5"/>
<dbReference type="Gramene" id="Pp3c19_16800V3.2">
    <property type="protein sequence ID" value="Pp3c19_16800V3.2"/>
    <property type="gene ID" value="Pp3c19_16800"/>
</dbReference>
<feature type="transmembrane region" description="Helical" evidence="2">
    <location>
        <begin position="361"/>
        <end position="379"/>
    </location>
</feature>
<evidence type="ECO:0000313" key="5">
    <source>
        <dbReference type="Proteomes" id="UP000006727"/>
    </source>
</evidence>
<evidence type="ECO:0000313" key="4">
    <source>
        <dbReference type="EnsemblPlants" id="Pp3c19_16800V3.1"/>
    </source>
</evidence>
<feature type="transmembrane region" description="Helical" evidence="2">
    <location>
        <begin position="39"/>
        <end position="60"/>
    </location>
</feature>
<keyword evidence="2" id="KW-1133">Transmembrane helix</keyword>
<feature type="transmembrane region" description="Helical" evidence="2">
    <location>
        <begin position="415"/>
        <end position="445"/>
    </location>
</feature>
<dbReference type="OMA" id="WKTGFVR"/>
<dbReference type="STRING" id="3218.A0A2K1IYQ5"/>
<dbReference type="EnsemblPlants" id="Pp3c19_16800V3.1">
    <property type="protein sequence ID" value="Pp3c19_16800V3.1"/>
    <property type="gene ID" value="Pp3c19_16800"/>
</dbReference>
<dbReference type="RefSeq" id="XP_024403810.1">
    <property type="nucleotide sequence ID" value="XM_024548042.2"/>
</dbReference>
<dbReference type="GO" id="GO:0005774">
    <property type="term" value="C:vacuolar membrane"/>
    <property type="evidence" value="ECO:0000318"/>
    <property type="project" value="GO_Central"/>
</dbReference>
<feature type="transmembrane region" description="Helical" evidence="2">
    <location>
        <begin position="66"/>
        <end position="86"/>
    </location>
</feature>
<gene>
    <name evidence="4" type="primary">LOC112295980</name>
    <name evidence="3" type="ORF">PHYPA_024225</name>
</gene>
<organism evidence="3">
    <name type="scientific">Physcomitrium patens</name>
    <name type="common">Spreading-leaved earth moss</name>
    <name type="synonym">Physcomitrella patens</name>
    <dbReference type="NCBI Taxonomy" id="3218"/>
    <lineage>
        <taxon>Eukaryota</taxon>
        <taxon>Viridiplantae</taxon>
        <taxon>Streptophyta</taxon>
        <taxon>Embryophyta</taxon>
        <taxon>Bryophyta</taxon>
        <taxon>Bryophytina</taxon>
        <taxon>Bryopsida</taxon>
        <taxon>Funariidae</taxon>
        <taxon>Funariales</taxon>
        <taxon>Funariaceae</taxon>
        <taxon>Physcomitrium</taxon>
    </lineage>
</organism>
<dbReference type="GO" id="GO:0090414">
    <property type="term" value="P:molybdate ion export from vacuole"/>
    <property type="evidence" value="ECO:0000318"/>
    <property type="project" value="GO_Central"/>
</dbReference>
<feature type="region of interest" description="Disordered" evidence="1">
    <location>
        <begin position="467"/>
        <end position="491"/>
    </location>
</feature>
<keyword evidence="5" id="KW-1185">Reference proteome</keyword>